<keyword evidence="2 5" id="KW-0132">Cell division</keyword>
<dbReference type="Pfam" id="PF02491">
    <property type="entry name" value="SHS2_FTSA"/>
    <property type="match status" value="1"/>
</dbReference>
<comment type="similarity">
    <text evidence="5 6">Belongs to the FtsA/MreB family.</text>
</comment>
<feature type="domain" description="SHS2" evidence="7">
    <location>
        <begin position="5"/>
        <end position="193"/>
    </location>
</feature>
<sequence length="411" mass="44400">MNEIITGMDIGTSKICTVISQINKNGDIEIRGVGVSPCTGLKKGVVVDIDETVKGIKSSVSQAEHMANIDVRTVFLNVAGGHVSFIKNRGIIAVTGENREITKHDIVRVIEAAKVIAIPSDKEIIDVIPIQYIIDGYDEIRDPIGMIGTRLEVDANIVISSTTSVENLTRCIRKADLEVGGVIASPLAEGEVLVSQDEKELGVCILDVGAGTTDISVFKEGTIVYSKLLPVGGDHITNDIAVGLKVSLAEAERLKKQYGFAMADMIDEDEEININVIGSQNPVKIKIKDICEIVEARIHEIIMLTNKNLIESGFKSSISTGVVLTGGGISQIKGSVELAQKILGIPVRIGSPDYIGVSLPTHSVAVGIIKYVARHKRDMLGTGAIETKDRRLNGQFRLIDRVKEFFSDFFQ</sequence>
<dbReference type="PIRSF" id="PIRSF003101">
    <property type="entry name" value="FtsA"/>
    <property type="match status" value="1"/>
</dbReference>
<dbReference type="InterPro" id="IPR020823">
    <property type="entry name" value="Cell_div_FtsA"/>
</dbReference>
<dbReference type="Gene3D" id="3.30.420.40">
    <property type="match status" value="2"/>
</dbReference>
<evidence type="ECO:0000313" key="8">
    <source>
        <dbReference type="EMBL" id="TZE81956.1"/>
    </source>
</evidence>
<comment type="subunit">
    <text evidence="5">Self-interacts. Interacts with FtsZ.</text>
</comment>
<dbReference type="Proteomes" id="UP000322976">
    <property type="component" value="Unassembled WGS sequence"/>
</dbReference>
<dbReference type="PANTHER" id="PTHR32432:SF4">
    <property type="entry name" value="CELL DIVISION PROTEIN FTSA"/>
    <property type="match status" value="1"/>
</dbReference>
<keyword evidence="1 5" id="KW-1003">Cell membrane</keyword>
<evidence type="ECO:0000256" key="1">
    <source>
        <dbReference type="ARBA" id="ARBA00022475"/>
    </source>
</evidence>
<dbReference type="InterPro" id="IPR003494">
    <property type="entry name" value="SHS2_FtsA"/>
</dbReference>
<organism evidence="8 9">
    <name type="scientific">Calorimonas adulescens</name>
    <dbReference type="NCBI Taxonomy" id="2606906"/>
    <lineage>
        <taxon>Bacteria</taxon>
        <taxon>Bacillati</taxon>
        <taxon>Bacillota</taxon>
        <taxon>Clostridia</taxon>
        <taxon>Thermoanaerobacterales</taxon>
        <taxon>Thermoanaerobacteraceae</taxon>
        <taxon>Calorimonas</taxon>
    </lineage>
</organism>
<dbReference type="Pfam" id="PF14450">
    <property type="entry name" value="FtsA"/>
    <property type="match status" value="1"/>
</dbReference>
<evidence type="ECO:0000256" key="6">
    <source>
        <dbReference type="PIRNR" id="PIRNR003101"/>
    </source>
</evidence>
<dbReference type="SUPFAM" id="SSF53067">
    <property type="entry name" value="Actin-like ATPase domain"/>
    <property type="match status" value="2"/>
</dbReference>
<evidence type="ECO:0000256" key="3">
    <source>
        <dbReference type="ARBA" id="ARBA00023136"/>
    </source>
</evidence>
<dbReference type="NCBIfam" id="TIGR01174">
    <property type="entry name" value="ftsA"/>
    <property type="match status" value="1"/>
</dbReference>
<proteinExistence type="inferred from homology"/>
<gene>
    <name evidence="5 8" type="primary">ftsA</name>
    <name evidence="8" type="ORF">FWJ32_06890</name>
</gene>
<evidence type="ECO:0000313" key="9">
    <source>
        <dbReference type="Proteomes" id="UP000322976"/>
    </source>
</evidence>
<evidence type="ECO:0000256" key="4">
    <source>
        <dbReference type="ARBA" id="ARBA00023306"/>
    </source>
</evidence>
<reference evidence="8 9" key="1">
    <citation type="submission" date="2019-08" db="EMBL/GenBank/DDBJ databases">
        <title>Calorimonas adulescens gen. nov., sp. nov., an anaerobic thermophilic bacterium from Sakhalin hot spring.</title>
        <authorList>
            <person name="Khomyakova M.A."/>
            <person name="Merkel A.Y."/>
            <person name="Novikov A."/>
            <person name="Bonch-Osmolovskaya E.A."/>
            <person name="Slobodkin A.I."/>
        </authorList>
    </citation>
    <scope>NUCLEOTIDE SEQUENCE [LARGE SCALE GENOMIC DNA]</scope>
    <source>
        <strain evidence="8 9">A05MB</strain>
    </source>
</reference>
<dbReference type="HAMAP" id="MF_02033">
    <property type="entry name" value="FtsA"/>
    <property type="match status" value="1"/>
</dbReference>
<comment type="function">
    <text evidence="5 6">Cell division protein that is involved in the assembly of the Z ring. May serve as a membrane anchor for the Z ring.</text>
</comment>
<comment type="caution">
    <text evidence="8">The sequence shown here is derived from an EMBL/GenBank/DDBJ whole genome shotgun (WGS) entry which is preliminary data.</text>
</comment>
<dbReference type="Gene3D" id="3.30.1490.110">
    <property type="match status" value="1"/>
</dbReference>
<keyword evidence="4 5" id="KW-0131">Cell cycle</keyword>
<dbReference type="GO" id="GO:0032153">
    <property type="term" value="C:cell division site"/>
    <property type="evidence" value="ECO:0007669"/>
    <property type="project" value="UniProtKB-UniRule"/>
</dbReference>
<evidence type="ECO:0000259" key="7">
    <source>
        <dbReference type="SMART" id="SM00842"/>
    </source>
</evidence>
<name>A0A5D8QDN8_9THEO</name>
<dbReference type="InterPro" id="IPR050696">
    <property type="entry name" value="FtsA/MreB"/>
</dbReference>
<dbReference type="AlphaFoldDB" id="A0A5D8QDN8"/>
<dbReference type="RefSeq" id="WP_149545230.1">
    <property type="nucleotide sequence ID" value="NZ_VTPS01000009.1"/>
</dbReference>
<dbReference type="EMBL" id="VTPS01000009">
    <property type="protein sequence ID" value="TZE81956.1"/>
    <property type="molecule type" value="Genomic_DNA"/>
</dbReference>
<dbReference type="CDD" id="cd24048">
    <property type="entry name" value="ASKHA_NBD_FtsA"/>
    <property type="match status" value="1"/>
</dbReference>
<dbReference type="PANTHER" id="PTHR32432">
    <property type="entry name" value="CELL DIVISION PROTEIN FTSA-RELATED"/>
    <property type="match status" value="1"/>
</dbReference>
<dbReference type="GO" id="GO:0009898">
    <property type="term" value="C:cytoplasmic side of plasma membrane"/>
    <property type="evidence" value="ECO:0007669"/>
    <property type="project" value="UniProtKB-UniRule"/>
</dbReference>
<dbReference type="GO" id="GO:0043093">
    <property type="term" value="P:FtsZ-dependent cytokinesis"/>
    <property type="evidence" value="ECO:0007669"/>
    <property type="project" value="UniProtKB-UniRule"/>
</dbReference>
<keyword evidence="3 5" id="KW-0472">Membrane</keyword>
<dbReference type="SMART" id="SM00842">
    <property type="entry name" value="FtsA"/>
    <property type="match status" value="1"/>
</dbReference>
<keyword evidence="9" id="KW-1185">Reference proteome</keyword>
<comment type="subcellular location">
    <subcellularLocation>
        <location evidence="5">Cell membrane</location>
        <topology evidence="5">Peripheral membrane protein</topology>
        <orientation evidence="5">Cytoplasmic side</orientation>
    </subcellularLocation>
    <text evidence="5">Localizes to the Z ring in an FtsZ-dependent manner. Targeted to the membrane through a conserved C-terminal amphipathic helix.</text>
</comment>
<evidence type="ECO:0000256" key="5">
    <source>
        <dbReference type="HAMAP-Rule" id="MF_02033"/>
    </source>
</evidence>
<accession>A0A5D8QDN8</accession>
<dbReference type="InterPro" id="IPR043129">
    <property type="entry name" value="ATPase_NBD"/>
</dbReference>
<protein>
    <recommendedName>
        <fullName evidence="5 6">Cell division protein FtsA</fullName>
    </recommendedName>
</protein>
<evidence type="ECO:0000256" key="2">
    <source>
        <dbReference type="ARBA" id="ARBA00022618"/>
    </source>
</evidence>